<gene>
    <name evidence="2" type="ORF">B0H99_11191</name>
</gene>
<reference evidence="2 3" key="1">
    <citation type="submission" date="2018-03" db="EMBL/GenBank/DDBJ databases">
        <title>Genomic Encyclopedia of Type Strains, Phase III (KMG-III): the genomes of soil and plant-associated and newly described type strains.</title>
        <authorList>
            <person name="Whitman W."/>
        </authorList>
    </citation>
    <scope>NUCLEOTIDE SEQUENCE [LARGE SCALE GENOMIC DNA]</scope>
    <source>
        <strain evidence="2 3">CGMCC 1.12259</strain>
    </source>
</reference>
<accession>A0A2P8GCK3</accession>
<organism evidence="2 3">
    <name type="scientific">Planomicrobium soli</name>
    <dbReference type="NCBI Taxonomy" id="1176648"/>
    <lineage>
        <taxon>Bacteria</taxon>
        <taxon>Bacillati</taxon>
        <taxon>Bacillota</taxon>
        <taxon>Bacilli</taxon>
        <taxon>Bacillales</taxon>
        <taxon>Caryophanaceae</taxon>
        <taxon>Planomicrobium</taxon>
    </lineage>
</organism>
<evidence type="ECO:0000313" key="3">
    <source>
        <dbReference type="Proteomes" id="UP000242682"/>
    </source>
</evidence>
<dbReference type="Proteomes" id="UP000242682">
    <property type="component" value="Unassembled WGS sequence"/>
</dbReference>
<proteinExistence type="predicted"/>
<sequence>NENLQKSQMERKAATPAGPARAEDPGQSEAKEAAEAVPAESVRLERNEKSCREFLDSLKKHFGLPKCFFVLLYDSLDSTVFGFSTSDL</sequence>
<dbReference type="AlphaFoldDB" id="A0A2P8GCK3"/>
<dbReference type="EMBL" id="PYAT01000011">
    <property type="protein sequence ID" value="PSL31708.1"/>
    <property type="molecule type" value="Genomic_DNA"/>
</dbReference>
<feature type="non-terminal residue" evidence="2">
    <location>
        <position position="1"/>
    </location>
</feature>
<evidence type="ECO:0000313" key="2">
    <source>
        <dbReference type="EMBL" id="PSL31708.1"/>
    </source>
</evidence>
<evidence type="ECO:0000256" key="1">
    <source>
        <dbReference type="SAM" id="MobiDB-lite"/>
    </source>
</evidence>
<feature type="region of interest" description="Disordered" evidence="1">
    <location>
        <begin position="1"/>
        <end position="42"/>
    </location>
</feature>
<protein>
    <submittedName>
        <fullName evidence="2">Uncharacterized protein</fullName>
    </submittedName>
</protein>
<name>A0A2P8GCK3_9BACL</name>
<keyword evidence="3" id="KW-1185">Reference proteome</keyword>
<feature type="compositionally biased region" description="Basic and acidic residues" evidence="1">
    <location>
        <begin position="21"/>
        <end position="34"/>
    </location>
</feature>
<comment type="caution">
    <text evidence="2">The sequence shown here is derived from an EMBL/GenBank/DDBJ whole genome shotgun (WGS) entry which is preliminary data.</text>
</comment>